<keyword evidence="6" id="KW-1133">Transmembrane helix</keyword>
<dbReference type="GO" id="GO:0004307">
    <property type="term" value="F:ethanolaminephosphotransferase activity"/>
    <property type="evidence" value="ECO:0007669"/>
    <property type="project" value="TreeGrafter"/>
</dbReference>
<dbReference type="Pfam" id="PF01066">
    <property type="entry name" value="CDP-OH_P_transf"/>
    <property type="match status" value="1"/>
</dbReference>
<dbReference type="GO" id="GO:0006646">
    <property type="term" value="P:phosphatidylethanolamine biosynthetic process"/>
    <property type="evidence" value="ECO:0007669"/>
    <property type="project" value="TreeGrafter"/>
</dbReference>
<evidence type="ECO:0000256" key="2">
    <source>
        <dbReference type="ARBA" id="ARBA00010441"/>
    </source>
</evidence>
<dbReference type="FunFam" id="1.20.120.1760:FF:000016">
    <property type="entry name" value="ethanolaminephosphotransferase 1"/>
    <property type="match status" value="1"/>
</dbReference>
<evidence type="ECO:0000313" key="8">
    <source>
        <dbReference type="Proteomes" id="UP000024635"/>
    </source>
</evidence>
<evidence type="ECO:0000256" key="6">
    <source>
        <dbReference type="SAM" id="Phobius"/>
    </source>
</evidence>
<dbReference type="InterPro" id="IPR000462">
    <property type="entry name" value="CDP-OH_P_trans"/>
</dbReference>
<proteinExistence type="inferred from homology"/>
<keyword evidence="6" id="KW-0812">Transmembrane</keyword>
<comment type="subcellular location">
    <subcellularLocation>
        <location evidence="1">Membrane</location>
    </subcellularLocation>
</comment>
<comment type="caution">
    <text evidence="7">The sequence shown here is derived from an EMBL/GenBank/DDBJ whole genome shotgun (WGS) entry which is preliminary data.</text>
</comment>
<feature type="transmembrane region" description="Helical" evidence="6">
    <location>
        <begin position="222"/>
        <end position="240"/>
    </location>
</feature>
<dbReference type="Proteomes" id="UP000024635">
    <property type="component" value="Unassembled WGS sequence"/>
</dbReference>
<dbReference type="AlphaFoldDB" id="A0A016W3T5"/>
<evidence type="ECO:0000256" key="5">
    <source>
        <dbReference type="RuleBase" id="RU003750"/>
    </source>
</evidence>
<dbReference type="STRING" id="53326.A0A016W3T5"/>
<protein>
    <recommendedName>
        <fullName evidence="9">CDP-alcohol phosphatidyltransferase</fullName>
    </recommendedName>
</protein>
<gene>
    <name evidence="7" type="primary">Acey_s0001.g351</name>
    <name evidence="7" type="synonym">Acey-F54D7.2</name>
    <name evidence="7" type="ORF">Y032_0001g351</name>
</gene>
<evidence type="ECO:0000256" key="3">
    <source>
        <dbReference type="ARBA" id="ARBA00022679"/>
    </source>
</evidence>
<keyword evidence="4 6" id="KW-0472">Membrane</keyword>
<dbReference type="InterPro" id="IPR048254">
    <property type="entry name" value="CDP_ALCOHOL_P_TRANSF_CS"/>
</dbReference>
<keyword evidence="3 5" id="KW-0808">Transferase</keyword>
<sequence>MFFPDVRMEKSDVASAATCTEFKKVPLGAVPVTEGAAAVSQTPVLIIAHCLEISGFVEEKRQELLMGLFDTKYLSASQLKGFNSYKYSCIDSSPISKYISHPFWNWLVNFYPRTWAPNVLTLLGWSLVMGCFLLESVLDYDLTANSVGSENPIPDWFWMTAAICTFIGYTLDGTDGKQARRIGASGPTGELFDHGLDSWSTVPFTITIFSVFGRGDFSVSPVHLLTVLISVQVVFIVTHWEKYNTGILFLSWGYDASQYMLTFVYLFTYFVGYKWYKFYVFGDVTLAVLFEMSFYLCCVGSLLMSAYNMWYSYAVDNSFKQSHGLKFDDVNAVLKALVEAITRRRVKYLEDGPEVQYSNIFGVIGGTSMMEKLDKWIQFDYPPVFHSGSRPHFSLTTFWK</sequence>
<dbReference type="InterPro" id="IPR014472">
    <property type="entry name" value="CHOPT"/>
</dbReference>
<dbReference type="GO" id="GO:0005789">
    <property type="term" value="C:endoplasmic reticulum membrane"/>
    <property type="evidence" value="ECO:0007669"/>
    <property type="project" value="TreeGrafter"/>
</dbReference>
<dbReference type="PANTHER" id="PTHR10414">
    <property type="entry name" value="ETHANOLAMINEPHOSPHOTRANSFERASE"/>
    <property type="match status" value="1"/>
</dbReference>
<accession>A0A016W3T5</accession>
<organism evidence="7 8">
    <name type="scientific">Ancylostoma ceylanicum</name>
    <dbReference type="NCBI Taxonomy" id="53326"/>
    <lineage>
        <taxon>Eukaryota</taxon>
        <taxon>Metazoa</taxon>
        <taxon>Ecdysozoa</taxon>
        <taxon>Nematoda</taxon>
        <taxon>Chromadorea</taxon>
        <taxon>Rhabditida</taxon>
        <taxon>Rhabditina</taxon>
        <taxon>Rhabditomorpha</taxon>
        <taxon>Strongyloidea</taxon>
        <taxon>Ancylostomatidae</taxon>
        <taxon>Ancylostomatinae</taxon>
        <taxon>Ancylostoma</taxon>
    </lineage>
</organism>
<keyword evidence="8" id="KW-1185">Reference proteome</keyword>
<dbReference type="PROSITE" id="PS00379">
    <property type="entry name" value="CDP_ALCOHOL_P_TRANSF"/>
    <property type="match status" value="1"/>
</dbReference>
<name>A0A016W3T5_9BILA</name>
<reference evidence="8" key="1">
    <citation type="journal article" date="2015" name="Nat. Genet.">
        <title>The genome and transcriptome of the zoonotic hookworm Ancylostoma ceylanicum identify infection-specific gene families.</title>
        <authorList>
            <person name="Schwarz E.M."/>
            <person name="Hu Y."/>
            <person name="Antoshechkin I."/>
            <person name="Miller M.M."/>
            <person name="Sternberg P.W."/>
            <person name="Aroian R.V."/>
        </authorList>
    </citation>
    <scope>NUCLEOTIDE SEQUENCE</scope>
    <source>
        <strain evidence="8">HY135</strain>
    </source>
</reference>
<dbReference type="Gene3D" id="1.20.120.1760">
    <property type="match status" value="1"/>
</dbReference>
<dbReference type="GO" id="GO:0005794">
    <property type="term" value="C:Golgi apparatus"/>
    <property type="evidence" value="ECO:0007669"/>
    <property type="project" value="TreeGrafter"/>
</dbReference>
<comment type="similarity">
    <text evidence="2 5">Belongs to the CDP-alcohol phosphatidyltransferase class-I family.</text>
</comment>
<dbReference type="InterPro" id="IPR043130">
    <property type="entry name" value="CDP-OH_PTrfase_TM_dom"/>
</dbReference>
<evidence type="ECO:0008006" key="9">
    <source>
        <dbReference type="Google" id="ProtNLM"/>
    </source>
</evidence>
<evidence type="ECO:0000313" key="7">
    <source>
        <dbReference type="EMBL" id="EYC34310.1"/>
    </source>
</evidence>
<feature type="transmembrane region" description="Helical" evidence="6">
    <location>
        <begin position="288"/>
        <end position="310"/>
    </location>
</feature>
<dbReference type="OrthoDB" id="196717at2759"/>
<dbReference type="PANTHER" id="PTHR10414:SF71">
    <property type="entry name" value="FI05338P"/>
    <property type="match status" value="1"/>
</dbReference>
<evidence type="ECO:0000256" key="1">
    <source>
        <dbReference type="ARBA" id="ARBA00004370"/>
    </source>
</evidence>
<dbReference type="EMBL" id="JARK01001337">
    <property type="protein sequence ID" value="EYC34310.1"/>
    <property type="molecule type" value="Genomic_DNA"/>
</dbReference>
<evidence type="ECO:0000256" key="4">
    <source>
        <dbReference type="ARBA" id="ARBA00023136"/>
    </source>
</evidence>